<dbReference type="SUPFAM" id="SSF53474">
    <property type="entry name" value="alpha/beta-Hydrolases"/>
    <property type="match status" value="1"/>
</dbReference>
<evidence type="ECO:0000256" key="5">
    <source>
        <dbReference type="ARBA" id="ARBA00022729"/>
    </source>
</evidence>
<feature type="chain" id="PRO_5027134695" description="Feruloyl esterase C" evidence="11">
    <location>
        <begin position="22"/>
        <end position="285"/>
    </location>
</feature>
<feature type="signal peptide" evidence="11">
    <location>
        <begin position="1"/>
        <end position="21"/>
    </location>
</feature>
<evidence type="ECO:0000256" key="1">
    <source>
        <dbReference type="ARBA" id="ARBA00004613"/>
    </source>
</evidence>
<keyword evidence="7 11" id="KW-0119">Carbohydrate metabolism</keyword>
<evidence type="ECO:0000256" key="8">
    <source>
        <dbReference type="ARBA" id="ARBA00023326"/>
    </source>
</evidence>
<keyword evidence="4 11" id="KW-0858">Xylan degradation</keyword>
<dbReference type="GO" id="GO:0045493">
    <property type="term" value="P:xylan catabolic process"/>
    <property type="evidence" value="ECO:0007669"/>
    <property type="project" value="UniProtKB-UniRule"/>
</dbReference>
<dbReference type="Proteomes" id="UP000240883">
    <property type="component" value="Unassembled WGS sequence"/>
</dbReference>
<comment type="subcellular location">
    <subcellularLocation>
        <location evidence="1 11">Secreted</location>
    </subcellularLocation>
</comment>
<keyword evidence="8 11" id="KW-0624">Polysaccharide degradation</keyword>
<comment type="catalytic activity">
    <reaction evidence="10 11">
        <text>feruloyl-polysaccharide + H2O = ferulate + polysaccharide.</text>
        <dbReference type="EC" id="3.1.1.73"/>
    </reaction>
</comment>
<dbReference type="GO" id="GO:0005576">
    <property type="term" value="C:extracellular region"/>
    <property type="evidence" value="ECO:0007669"/>
    <property type="project" value="UniProtKB-SubCell"/>
</dbReference>
<dbReference type="PROSITE" id="PS51257">
    <property type="entry name" value="PROKAR_LIPOPROTEIN"/>
    <property type="match status" value="1"/>
</dbReference>
<dbReference type="AlphaFoldDB" id="A0A2T2N3A1"/>
<reference evidence="12 13" key="1">
    <citation type="journal article" date="2018" name="Front. Microbiol.">
        <title>Genome-Wide Analysis of Corynespora cassiicola Leaf Fall Disease Putative Effectors.</title>
        <authorList>
            <person name="Lopez D."/>
            <person name="Ribeiro S."/>
            <person name="Label P."/>
            <person name="Fumanal B."/>
            <person name="Venisse J.S."/>
            <person name="Kohler A."/>
            <person name="de Oliveira R.R."/>
            <person name="Labutti K."/>
            <person name="Lipzen A."/>
            <person name="Lail K."/>
            <person name="Bauer D."/>
            <person name="Ohm R.A."/>
            <person name="Barry K.W."/>
            <person name="Spatafora J."/>
            <person name="Grigoriev I.V."/>
            <person name="Martin F.M."/>
            <person name="Pujade-Renaud V."/>
        </authorList>
    </citation>
    <scope>NUCLEOTIDE SEQUENCE [LARGE SCALE GENOMIC DNA]</scope>
    <source>
        <strain evidence="12 13">Philippines</strain>
    </source>
</reference>
<evidence type="ECO:0000256" key="7">
    <source>
        <dbReference type="ARBA" id="ARBA00023277"/>
    </source>
</evidence>
<evidence type="ECO:0000256" key="9">
    <source>
        <dbReference type="ARBA" id="ARBA00025250"/>
    </source>
</evidence>
<evidence type="ECO:0000256" key="10">
    <source>
        <dbReference type="ARBA" id="ARBA00034075"/>
    </source>
</evidence>
<evidence type="ECO:0000256" key="11">
    <source>
        <dbReference type="RuleBase" id="RU367094"/>
    </source>
</evidence>
<dbReference type="STRING" id="1448308.A0A2T2N3A1"/>
<gene>
    <name evidence="12" type="ORF">BS50DRAFT_657000</name>
</gene>
<organism evidence="12 13">
    <name type="scientific">Corynespora cassiicola Philippines</name>
    <dbReference type="NCBI Taxonomy" id="1448308"/>
    <lineage>
        <taxon>Eukaryota</taxon>
        <taxon>Fungi</taxon>
        <taxon>Dikarya</taxon>
        <taxon>Ascomycota</taxon>
        <taxon>Pezizomycotina</taxon>
        <taxon>Dothideomycetes</taxon>
        <taxon>Pleosporomycetidae</taxon>
        <taxon>Pleosporales</taxon>
        <taxon>Corynesporascaceae</taxon>
        <taxon>Corynespora</taxon>
    </lineage>
</organism>
<evidence type="ECO:0000313" key="12">
    <source>
        <dbReference type="EMBL" id="PSN59498.1"/>
    </source>
</evidence>
<comment type="similarity">
    <text evidence="2 11">Belongs to the faeC family.</text>
</comment>
<evidence type="ECO:0000313" key="13">
    <source>
        <dbReference type="Proteomes" id="UP000240883"/>
    </source>
</evidence>
<evidence type="ECO:0000256" key="4">
    <source>
        <dbReference type="ARBA" id="ARBA00022651"/>
    </source>
</evidence>
<comment type="function">
    <text evidence="9 11">Involved in degradation of plant cell walls. Hydrolyzes the feruloyl-arabinose ester bond in arabinoxylans, and the feruloyl-galactose ester bond in pectin. Active against paranitrophenyl-acetate, methyl ferulate and wheat arabinoxylan.</text>
</comment>
<evidence type="ECO:0000256" key="3">
    <source>
        <dbReference type="ARBA" id="ARBA00022525"/>
    </source>
</evidence>
<dbReference type="EMBL" id="KZ678155">
    <property type="protein sequence ID" value="PSN59498.1"/>
    <property type="molecule type" value="Genomic_DNA"/>
</dbReference>
<evidence type="ECO:0000256" key="6">
    <source>
        <dbReference type="ARBA" id="ARBA00022801"/>
    </source>
</evidence>
<dbReference type="InterPro" id="IPR043595">
    <property type="entry name" value="FaeB/C/D"/>
</dbReference>
<protein>
    <recommendedName>
        <fullName evidence="11">Feruloyl esterase C</fullName>
        <ecNumber evidence="11">3.1.1.73</ecNumber>
    </recommendedName>
    <alternativeName>
        <fullName evidence="11">Ferulic acid esterase C</fullName>
    </alternativeName>
</protein>
<keyword evidence="6 11" id="KW-0378">Hydrolase</keyword>
<dbReference type="GO" id="GO:0030600">
    <property type="term" value="F:feruloyl esterase activity"/>
    <property type="evidence" value="ECO:0007669"/>
    <property type="project" value="UniProtKB-UniRule"/>
</dbReference>
<dbReference type="PANTHER" id="PTHR38050">
    <property type="match status" value="1"/>
</dbReference>
<dbReference type="EC" id="3.1.1.73" evidence="11"/>
<proteinExistence type="inferred from homology"/>
<dbReference type="InterPro" id="IPR029058">
    <property type="entry name" value="AB_hydrolase_fold"/>
</dbReference>
<dbReference type="Gene3D" id="3.40.50.1820">
    <property type="entry name" value="alpha/beta hydrolase"/>
    <property type="match status" value="1"/>
</dbReference>
<name>A0A2T2N3A1_CORCC</name>
<dbReference type="PANTHER" id="PTHR38050:SF1">
    <property type="entry name" value="FERULOYL ESTERASE C"/>
    <property type="match status" value="1"/>
</dbReference>
<evidence type="ECO:0000256" key="2">
    <source>
        <dbReference type="ARBA" id="ARBA00010278"/>
    </source>
</evidence>
<dbReference type="OrthoDB" id="424610at2759"/>
<keyword evidence="13" id="KW-1185">Reference proteome</keyword>
<keyword evidence="5 11" id="KW-0732">Signal</keyword>
<sequence>MMKVQASLVLVASAIFGNVLGATAGCGKTPTNIKAGVNTVTVNGKTREWTLTLPENYDNTKPHRLIFGLHWLGGTMNDVVNGPAIQPYYGLPELVNSSTIFVAPNGLRAQIGTGWENKDGEDIAFMKEIVKATNENLCINEKLRFSMGFSYGAAMSYAIACELYQDFRAVAALSGGTMSGCVGGTNPVAYYGQHGISDTVLPLSLGKQIRDTFVRNNGCAAENTPDPAPGSKSHLVTKYSGCAADKPVWWTSFDGGHTATPADGGTNKNTTFTHPQVWEFFSQFT</sequence>
<dbReference type="ESTHER" id="corcc-a0a2t2n3a1">
    <property type="family name" value="FaeC"/>
</dbReference>
<accession>A0A2T2N3A1</accession>
<keyword evidence="3 11" id="KW-0964">Secreted</keyword>